<dbReference type="PANTHER" id="PTHR27002:SF925">
    <property type="entry name" value="RECEPTOR-LIKE SERINE_THREONINE-PROTEIN KINASE"/>
    <property type="match status" value="1"/>
</dbReference>
<evidence type="ECO:0000256" key="11">
    <source>
        <dbReference type="ARBA" id="ARBA00023180"/>
    </source>
</evidence>
<feature type="domain" description="Protein kinase" evidence="17">
    <location>
        <begin position="96"/>
        <end position="396"/>
    </location>
</feature>
<dbReference type="SUPFAM" id="SSF56112">
    <property type="entry name" value="Protein kinase-like (PK-like)"/>
    <property type="match status" value="1"/>
</dbReference>
<evidence type="ECO:0000259" key="17">
    <source>
        <dbReference type="PROSITE" id="PS50011"/>
    </source>
</evidence>
<evidence type="ECO:0000256" key="13">
    <source>
        <dbReference type="ARBA" id="ARBA00048679"/>
    </source>
</evidence>
<protein>
    <recommendedName>
        <fullName evidence="2">non-specific serine/threonine protein kinase</fullName>
        <ecNumber evidence="2">2.7.11.1</ecNumber>
    </recommendedName>
</protein>
<dbReference type="GO" id="GO:0005524">
    <property type="term" value="F:ATP binding"/>
    <property type="evidence" value="ECO:0007669"/>
    <property type="project" value="UniProtKB-KW"/>
</dbReference>
<keyword evidence="10" id="KW-1015">Disulfide bond</keyword>
<evidence type="ECO:0000256" key="12">
    <source>
        <dbReference type="ARBA" id="ARBA00047899"/>
    </source>
</evidence>
<dbReference type="GO" id="GO:0004674">
    <property type="term" value="F:protein serine/threonine kinase activity"/>
    <property type="evidence" value="ECO:0007669"/>
    <property type="project" value="UniProtKB-KW"/>
</dbReference>
<feature type="compositionally biased region" description="Polar residues" evidence="14">
    <location>
        <begin position="409"/>
        <end position="423"/>
    </location>
</feature>
<dbReference type="Proteomes" id="UP000233551">
    <property type="component" value="Unassembled WGS sequence"/>
</dbReference>
<comment type="subcellular location">
    <subcellularLocation>
        <location evidence="1">Cell membrane</location>
        <topology evidence="1">Single-pass type I membrane protein</topology>
    </subcellularLocation>
</comment>
<dbReference type="AlphaFoldDB" id="A0A2I0J4H8"/>
<proteinExistence type="predicted"/>
<comment type="catalytic activity">
    <reaction evidence="12">
        <text>L-threonyl-[protein] + ATP = O-phospho-L-threonyl-[protein] + ADP + H(+)</text>
        <dbReference type="Rhea" id="RHEA:46608"/>
        <dbReference type="Rhea" id="RHEA-COMP:11060"/>
        <dbReference type="Rhea" id="RHEA-COMP:11605"/>
        <dbReference type="ChEBI" id="CHEBI:15378"/>
        <dbReference type="ChEBI" id="CHEBI:30013"/>
        <dbReference type="ChEBI" id="CHEBI:30616"/>
        <dbReference type="ChEBI" id="CHEBI:61977"/>
        <dbReference type="ChEBI" id="CHEBI:456216"/>
        <dbReference type="EC" id="2.7.11.1"/>
    </reaction>
</comment>
<evidence type="ECO:0000313" key="18">
    <source>
        <dbReference type="EMBL" id="PKI51142.1"/>
    </source>
</evidence>
<evidence type="ECO:0000256" key="10">
    <source>
        <dbReference type="ARBA" id="ARBA00023157"/>
    </source>
</evidence>
<dbReference type="InterPro" id="IPR000719">
    <property type="entry name" value="Prot_kinase_dom"/>
</dbReference>
<dbReference type="EC" id="2.7.11.1" evidence="2"/>
<evidence type="ECO:0000256" key="14">
    <source>
        <dbReference type="SAM" id="MobiDB-lite"/>
    </source>
</evidence>
<evidence type="ECO:0000256" key="16">
    <source>
        <dbReference type="SAM" id="SignalP"/>
    </source>
</evidence>
<name>A0A2I0J4H8_PUNGR</name>
<dbReference type="InterPro" id="IPR008271">
    <property type="entry name" value="Ser/Thr_kinase_AS"/>
</dbReference>
<gene>
    <name evidence="18" type="ORF">CRG98_028429</name>
</gene>
<dbReference type="Pfam" id="PF01453">
    <property type="entry name" value="B_lectin"/>
    <property type="match status" value="1"/>
</dbReference>
<feature type="transmembrane region" description="Helical" evidence="15">
    <location>
        <begin position="146"/>
        <end position="164"/>
    </location>
</feature>
<dbReference type="Gene3D" id="1.10.510.10">
    <property type="entry name" value="Transferase(Phosphotransferase) domain 1"/>
    <property type="match status" value="1"/>
</dbReference>
<evidence type="ECO:0000256" key="1">
    <source>
        <dbReference type="ARBA" id="ARBA00004251"/>
    </source>
</evidence>
<evidence type="ECO:0000256" key="4">
    <source>
        <dbReference type="ARBA" id="ARBA00022527"/>
    </source>
</evidence>
<evidence type="ECO:0000256" key="2">
    <source>
        <dbReference type="ARBA" id="ARBA00012513"/>
    </source>
</evidence>
<comment type="caution">
    <text evidence="18">The sequence shown here is derived from an EMBL/GenBank/DDBJ whole genome shotgun (WGS) entry which is preliminary data.</text>
</comment>
<reference evidence="18 19" key="1">
    <citation type="submission" date="2017-11" db="EMBL/GenBank/DDBJ databases">
        <title>De-novo sequencing of pomegranate (Punica granatum L.) genome.</title>
        <authorList>
            <person name="Akparov Z."/>
            <person name="Amiraslanov A."/>
            <person name="Hajiyeva S."/>
            <person name="Abbasov M."/>
            <person name="Kaur K."/>
            <person name="Hamwieh A."/>
            <person name="Solovyev V."/>
            <person name="Salamov A."/>
            <person name="Braich B."/>
            <person name="Kosarev P."/>
            <person name="Mahmoud A."/>
            <person name="Hajiyev E."/>
            <person name="Babayeva S."/>
            <person name="Izzatullayeva V."/>
            <person name="Mammadov A."/>
            <person name="Mammadov A."/>
            <person name="Sharifova S."/>
            <person name="Ojaghi J."/>
            <person name="Eynullazada K."/>
            <person name="Bayramov B."/>
            <person name="Abdulazimova A."/>
            <person name="Shahmuradov I."/>
        </authorList>
    </citation>
    <scope>NUCLEOTIDE SEQUENCE [LARGE SCALE GENOMIC DNA]</scope>
    <source>
        <strain evidence="19">cv. AG2017</strain>
        <tissue evidence="18">Leaf</tissue>
    </source>
</reference>
<keyword evidence="8" id="KW-0418">Kinase</keyword>
<evidence type="ECO:0000313" key="19">
    <source>
        <dbReference type="Proteomes" id="UP000233551"/>
    </source>
</evidence>
<keyword evidence="19" id="KW-1185">Reference proteome</keyword>
<accession>A0A2I0J4H8</accession>
<organism evidence="18 19">
    <name type="scientific">Punica granatum</name>
    <name type="common">Pomegranate</name>
    <dbReference type="NCBI Taxonomy" id="22663"/>
    <lineage>
        <taxon>Eukaryota</taxon>
        <taxon>Viridiplantae</taxon>
        <taxon>Streptophyta</taxon>
        <taxon>Embryophyta</taxon>
        <taxon>Tracheophyta</taxon>
        <taxon>Spermatophyta</taxon>
        <taxon>Magnoliopsida</taxon>
        <taxon>eudicotyledons</taxon>
        <taxon>Gunneridae</taxon>
        <taxon>Pentapetalae</taxon>
        <taxon>rosids</taxon>
        <taxon>malvids</taxon>
        <taxon>Myrtales</taxon>
        <taxon>Lythraceae</taxon>
        <taxon>Punica</taxon>
    </lineage>
</organism>
<evidence type="ECO:0000256" key="9">
    <source>
        <dbReference type="ARBA" id="ARBA00022840"/>
    </source>
</evidence>
<dbReference type="GO" id="GO:0005886">
    <property type="term" value="C:plasma membrane"/>
    <property type="evidence" value="ECO:0007669"/>
    <property type="project" value="UniProtKB-SubCell"/>
</dbReference>
<dbReference type="Pfam" id="PF00069">
    <property type="entry name" value="Pkinase"/>
    <property type="match status" value="1"/>
</dbReference>
<dbReference type="FunFam" id="1.10.510.10:FF:000060">
    <property type="entry name" value="G-type lectin S-receptor-like serine/threonine-protein kinase"/>
    <property type="match status" value="1"/>
</dbReference>
<keyword evidence="6 16" id="KW-0732">Signal</keyword>
<keyword evidence="7" id="KW-0547">Nucleotide-binding</keyword>
<dbReference type="PANTHER" id="PTHR27002">
    <property type="entry name" value="RECEPTOR-LIKE SERINE/THREONINE-PROTEIN KINASE SD1-8"/>
    <property type="match status" value="1"/>
</dbReference>
<feature type="signal peptide" evidence="16">
    <location>
        <begin position="1"/>
        <end position="31"/>
    </location>
</feature>
<sequence length="430" mass="47328">MANIYAPCICIRLPLWACFLIQLCNFAAASASTDTIIEGQRLGHSQTLTSSGQSFDDPTDTFLPGMKLGMDKRTGKVWSLTAWEKENDPSPGTVSLSGGCFLWSGDLLNLRQLTKGDTIGGQLYLKLAAYELRNNQGDKRSEIKKLVAAIVPFVLLSIAISVYCHQKMKQKWKMEAAEDMLQFNVDMMGISAHLTLGTYISADPLKQGLLDWKACAGIIEGIAQGLLYLHEHSRLKIIHRDLKASNMLLDKDMNPKISDFGLAKIFGGDESQANTNHIVGTYGYMSPEYALEGLCSIKADVFSFGVLLVEIISGKKNTGFYQSDSLNLLSYAWELWSGGTPMRLVDHCSDDTMMRYINIALLCVHEIAASRPSMSEVVSMLTSQNLALPSPKQPAFLYSHPMPTKMHNGPSTLPEPSSRNDVTISVVEGR</sequence>
<keyword evidence="15" id="KW-0812">Transmembrane</keyword>
<evidence type="ECO:0000256" key="3">
    <source>
        <dbReference type="ARBA" id="ARBA00022475"/>
    </source>
</evidence>
<keyword evidence="5" id="KW-0808">Transferase</keyword>
<comment type="catalytic activity">
    <reaction evidence="13">
        <text>L-seryl-[protein] + ATP = O-phospho-L-seryl-[protein] + ADP + H(+)</text>
        <dbReference type="Rhea" id="RHEA:17989"/>
        <dbReference type="Rhea" id="RHEA-COMP:9863"/>
        <dbReference type="Rhea" id="RHEA-COMP:11604"/>
        <dbReference type="ChEBI" id="CHEBI:15378"/>
        <dbReference type="ChEBI" id="CHEBI:29999"/>
        <dbReference type="ChEBI" id="CHEBI:30616"/>
        <dbReference type="ChEBI" id="CHEBI:83421"/>
        <dbReference type="ChEBI" id="CHEBI:456216"/>
        <dbReference type="EC" id="2.7.11.1"/>
    </reaction>
</comment>
<keyword evidence="15" id="KW-1133">Transmembrane helix</keyword>
<dbReference type="PROSITE" id="PS00108">
    <property type="entry name" value="PROTEIN_KINASE_ST"/>
    <property type="match status" value="1"/>
</dbReference>
<keyword evidence="3" id="KW-1003">Cell membrane</keyword>
<evidence type="ECO:0000256" key="5">
    <source>
        <dbReference type="ARBA" id="ARBA00022679"/>
    </source>
</evidence>
<evidence type="ECO:0000256" key="6">
    <source>
        <dbReference type="ARBA" id="ARBA00022729"/>
    </source>
</evidence>
<keyword evidence="15" id="KW-0472">Membrane</keyword>
<feature type="region of interest" description="Disordered" evidence="14">
    <location>
        <begin position="406"/>
        <end position="430"/>
    </location>
</feature>
<keyword evidence="11" id="KW-0325">Glycoprotein</keyword>
<keyword evidence="9" id="KW-0067">ATP-binding</keyword>
<dbReference type="EMBL" id="PGOL01002041">
    <property type="protein sequence ID" value="PKI51142.1"/>
    <property type="molecule type" value="Genomic_DNA"/>
</dbReference>
<dbReference type="InterPro" id="IPR011009">
    <property type="entry name" value="Kinase-like_dom_sf"/>
</dbReference>
<evidence type="ECO:0000256" key="8">
    <source>
        <dbReference type="ARBA" id="ARBA00022777"/>
    </source>
</evidence>
<dbReference type="InterPro" id="IPR001480">
    <property type="entry name" value="Bulb-type_lectin_dom"/>
</dbReference>
<dbReference type="SMART" id="SM00220">
    <property type="entry name" value="S_TKc"/>
    <property type="match status" value="1"/>
</dbReference>
<dbReference type="PROSITE" id="PS50011">
    <property type="entry name" value="PROTEIN_KINASE_DOM"/>
    <property type="match status" value="1"/>
</dbReference>
<evidence type="ECO:0000256" key="15">
    <source>
        <dbReference type="SAM" id="Phobius"/>
    </source>
</evidence>
<feature type="chain" id="PRO_5014169377" description="non-specific serine/threonine protein kinase" evidence="16">
    <location>
        <begin position="32"/>
        <end position="430"/>
    </location>
</feature>
<evidence type="ECO:0000256" key="7">
    <source>
        <dbReference type="ARBA" id="ARBA00022741"/>
    </source>
</evidence>
<keyword evidence="4" id="KW-0723">Serine/threonine-protein kinase</keyword>